<accession>A0A401H4X0</accession>
<dbReference type="EMBL" id="BFAD01000016">
    <property type="protein sequence ID" value="GBE89496.1"/>
    <property type="molecule type" value="Genomic_DNA"/>
</dbReference>
<dbReference type="RefSeq" id="XP_027620409.1">
    <property type="nucleotide sequence ID" value="XM_027764608.1"/>
</dbReference>
<evidence type="ECO:0000256" key="1">
    <source>
        <dbReference type="SAM" id="MobiDB-lite"/>
    </source>
</evidence>
<dbReference type="Proteomes" id="UP000287166">
    <property type="component" value="Unassembled WGS sequence"/>
</dbReference>
<keyword evidence="3" id="KW-1185">Reference proteome</keyword>
<protein>
    <submittedName>
        <fullName evidence="2">Polyprotein</fullName>
    </submittedName>
</protein>
<organism evidence="2 3">
    <name type="scientific">Sparassis crispa</name>
    <dbReference type="NCBI Taxonomy" id="139825"/>
    <lineage>
        <taxon>Eukaryota</taxon>
        <taxon>Fungi</taxon>
        <taxon>Dikarya</taxon>
        <taxon>Basidiomycota</taxon>
        <taxon>Agaricomycotina</taxon>
        <taxon>Agaricomycetes</taxon>
        <taxon>Polyporales</taxon>
        <taxon>Sparassidaceae</taxon>
        <taxon>Sparassis</taxon>
    </lineage>
</organism>
<evidence type="ECO:0000313" key="2">
    <source>
        <dbReference type="EMBL" id="GBE89496.1"/>
    </source>
</evidence>
<dbReference type="InterPro" id="IPR043502">
    <property type="entry name" value="DNA/RNA_pol_sf"/>
</dbReference>
<name>A0A401H4X0_9APHY</name>
<sequence length="826" mass="92074">MTDEARDDYWRHVTEFNLVFLGASTAATSTAAPQQPPSPSSSAMQQNNHDNALDIPLLPPSQQVTKSRHDFPTHDIALKAHQLPFPTAVSNRMKAGWKEYIPLTALTNMACRAAANKQQTRDVVKYEGGALTVSQGPLDSSRERWLTLAEISEAYPRFLHLIQQHYPHPKSVQQSVAQEFATHFQHISHQPDFAEHIGLYVEYDRQIRLRHISGEFFRPSTWQAGIWSAILNDYMLGCSNNTYSVQGYPIDGALTHFFAPQFSSLLRSERVFFVMDHHHHRALFARATVDGALSLSDSVVSCVAAASTSACSAHVAHSPLHTVAMADQSCPPARPSVSTTTPEAALVTAVFMRTSVLSAEMEDTVPRPARLFDFCPIITPLHWIAWRDALEAAGCLAEFADVPIGIRDGFRIGVSSHPSCTVIPPNHKSAFDHPDAITSYIQTELSACRYSGPFHPERLEKLIGPFRTSPLGTVPKANSPGVFHIVQDFSYSRNDSHISSINAEINSDDFQCEWRTFTACVLLVINSPPGTQASVNDVEKAYRCMPIAPEHQPLVVIMWLGLVYMDHCAAFGTSSAPGIFGQTADALVRIFRHHGIQALIKWVDDFVFFRYPINSNADGSYVYPYDESLIFSVAKPLGWPWSLPKHSPFANSFSYNGFLWHIAERTVQILAQKKAKYLARLQLWVKHHKVSQKECEGLIGTLNHCCLAVPEGRTRLPSFYRLSSSFASAMSRYIRHTIPPACLDDISWWCKCLSLSFCSSLLYASPEATNLDVYVDASTSWGIGLVVNGNWLAWRLRDGWKGDGREIGWAEMVAVELAVRYLTEVL</sequence>
<feature type="region of interest" description="Disordered" evidence="1">
    <location>
        <begin position="27"/>
        <end position="55"/>
    </location>
</feature>
<dbReference type="PANTHER" id="PTHR33050:SF7">
    <property type="entry name" value="RIBONUCLEASE H"/>
    <property type="match status" value="1"/>
</dbReference>
<dbReference type="AlphaFoldDB" id="A0A401H4X0"/>
<proteinExistence type="predicted"/>
<reference evidence="2 3" key="1">
    <citation type="journal article" date="2018" name="Sci. Rep.">
        <title>Genome sequence of the cauliflower mushroom Sparassis crispa (Hanabiratake) and its association with beneficial usage.</title>
        <authorList>
            <person name="Kiyama R."/>
            <person name="Furutani Y."/>
            <person name="Kawaguchi K."/>
            <person name="Nakanishi T."/>
        </authorList>
    </citation>
    <scope>NUCLEOTIDE SEQUENCE [LARGE SCALE GENOMIC DNA]</scope>
</reference>
<dbReference type="GeneID" id="38786413"/>
<dbReference type="PANTHER" id="PTHR33050">
    <property type="entry name" value="REVERSE TRANSCRIPTASE DOMAIN-CONTAINING PROTEIN"/>
    <property type="match status" value="1"/>
</dbReference>
<gene>
    <name evidence="2" type="ORF">SCP_1601580</name>
</gene>
<dbReference type="OrthoDB" id="3255824at2759"/>
<dbReference type="SUPFAM" id="SSF56672">
    <property type="entry name" value="DNA/RNA polymerases"/>
    <property type="match status" value="1"/>
</dbReference>
<dbReference type="InParanoid" id="A0A401H4X0"/>
<evidence type="ECO:0000313" key="3">
    <source>
        <dbReference type="Proteomes" id="UP000287166"/>
    </source>
</evidence>
<comment type="caution">
    <text evidence="2">The sequence shown here is derived from an EMBL/GenBank/DDBJ whole genome shotgun (WGS) entry which is preliminary data.</text>
</comment>
<dbReference type="InterPro" id="IPR052055">
    <property type="entry name" value="Hepadnavirus_pol/RT"/>
</dbReference>
<dbReference type="STRING" id="139825.A0A401H4X0"/>